<accession>A0A9J6C711</accession>
<reference evidence="2" key="1">
    <citation type="submission" date="2021-03" db="EMBL/GenBank/DDBJ databases">
        <title>Chromosome level genome of the anhydrobiotic midge Polypedilum vanderplanki.</title>
        <authorList>
            <person name="Yoshida Y."/>
            <person name="Kikawada T."/>
            <person name="Gusev O."/>
        </authorList>
    </citation>
    <scope>NUCLEOTIDE SEQUENCE</scope>
    <source>
        <strain evidence="2">NIAS01</strain>
        <tissue evidence="2">Whole body or cell culture</tissue>
    </source>
</reference>
<feature type="compositionally biased region" description="Polar residues" evidence="1">
    <location>
        <begin position="280"/>
        <end position="295"/>
    </location>
</feature>
<proteinExistence type="predicted"/>
<dbReference type="OrthoDB" id="69711at2759"/>
<gene>
    <name evidence="2" type="ORF">PVAND_007381</name>
</gene>
<evidence type="ECO:0000313" key="3">
    <source>
        <dbReference type="Proteomes" id="UP001107558"/>
    </source>
</evidence>
<name>A0A9J6C711_POLVA</name>
<feature type="region of interest" description="Disordered" evidence="1">
    <location>
        <begin position="340"/>
        <end position="374"/>
    </location>
</feature>
<dbReference type="AlphaFoldDB" id="A0A9J6C711"/>
<feature type="region of interest" description="Disordered" evidence="1">
    <location>
        <begin position="487"/>
        <end position="516"/>
    </location>
</feature>
<feature type="compositionally biased region" description="Polar residues" evidence="1">
    <location>
        <begin position="352"/>
        <end position="374"/>
    </location>
</feature>
<dbReference type="Proteomes" id="UP001107558">
    <property type="component" value="Chromosome 2"/>
</dbReference>
<organism evidence="2 3">
    <name type="scientific">Polypedilum vanderplanki</name>
    <name type="common">Sleeping chironomid midge</name>
    <dbReference type="NCBI Taxonomy" id="319348"/>
    <lineage>
        <taxon>Eukaryota</taxon>
        <taxon>Metazoa</taxon>
        <taxon>Ecdysozoa</taxon>
        <taxon>Arthropoda</taxon>
        <taxon>Hexapoda</taxon>
        <taxon>Insecta</taxon>
        <taxon>Pterygota</taxon>
        <taxon>Neoptera</taxon>
        <taxon>Endopterygota</taxon>
        <taxon>Diptera</taxon>
        <taxon>Nematocera</taxon>
        <taxon>Chironomoidea</taxon>
        <taxon>Chironomidae</taxon>
        <taxon>Chironominae</taxon>
        <taxon>Polypedilum</taxon>
        <taxon>Polypedilum</taxon>
    </lineage>
</organism>
<protein>
    <submittedName>
        <fullName evidence="2">Uncharacterized protein</fullName>
    </submittedName>
</protein>
<feature type="region of interest" description="Disordered" evidence="1">
    <location>
        <begin position="269"/>
        <end position="295"/>
    </location>
</feature>
<keyword evidence="3" id="KW-1185">Reference proteome</keyword>
<comment type="caution">
    <text evidence="2">The sequence shown here is derived from an EMBL/GenBank/DDBJ whole genome shotgun (WGS) entry which is preliminary data.</text>
</comment>
<sequence>MSDETKIFLGTPSKDEILQYFARQQSKQRIKQLEEEIDDRDSSPELSDSFKIELDIRKKKIEEEKMKLAMDLKFDKENKEPASSNINKKKLSLVKPSENATINDESFLEMEKMCERTLNLNNVTEAFIDLTSLEDEEPPNESFLNEIKKKKSLGIGDETRITEIEAPSFLFNNTSLISPNKNSPIKMIRENRPSTIMEVTETSISNRTAASSYVTAKSSGSEEKSEYYQTANESLEDETTLMTKINKPSLKPFFNDTLDLTKDSLDGSEKIQKNDEMTIDSLNTNSKADSSSGVESNFEANNALDESVNFDDTLERIDYMMAQACKMKEDAALKTPVNQINKLTPTPKGQMKNISPAASKSSPTQWSANKIKPQPQSISKLKLTPNTSNKNSPLIKFSPMATNKSPANFKLPAKPVSTSKIAQFNSGSHNKKFQHIVSPISRYINHTPELPLGTNAHIQYGATSSRHFNFRDSESFSNSSLNTSVQASSLPMRAKTKTTSSVKQVIDQRTTPKIPGGKKVQELLANSSPTVTVHKGHVKADTHDIFHNNTFDDTALSEQSFADLSLMTGDVSIQVVEGVKRVK</sequence>
<feature type="compositionally biased region" description="Polar residues" evidence="1">
    <location>
        <begin position="497"/>
        <end position="511"/>
    </location>
</feature>
<evidence type="ECO:0000256" key="1">
    <source>
        <dbReference type="SAM" id="MobiDB-lite"/>
    </source>
</evidence>
<evidence type="ECO:0000313" key="2">
    <source>
        <dbReference type="EMBL" id="KAG5677640.1"/>
    </source>
</evidence>
<dbReference type="EMBL" id="JADBJN010000002">
    <property type="protein sequence ID" value="KAG5677640.1"/>
    <property type="molecule type" value="Genomic_DNA"/>
</dbReference>